<dbReference type="OrthoDB" id="2373559at2759"/>
<evidence type="ECO:0000256" key="1">
    <source>
        <dbReference type="SAM" id="MobiDB-lite"/>
    </source>
</evidence>
<keyword evidence="4" id="KW-1185">Reference proteome</keyword>
<dbReference type="InterPro" id="IPR036047">
    <property type="entry name" value="F-box-like_dom_sf"/>
</dbReference>
<dbReference type="Proteomes" id="UP000827284">
    <property type="component" value="Unassembled WGS sequence"/>
</dbReference>
<feature type="domain" description="F-box" evidence="2">
    <location>
        <begin position="6"/>
        <end position="57"/>
    </location>
</feature>
<dbReference type="SUPFAM" id="SSF81383">
    <property type="entry name" value="F-box domain"/>
    <property type="match status" value="1"/>
</dbReference>
<dbReference type="InterPro" id="IPR001810">
    <property type="entry name" value="F-box_dom"/>
</dbReference>
<protein>
    <recommendedName>
        <fullName evidence="2">F-box domain-containing protein</fullName>
    </recommendedName>
</protein>
<dbReference type="AlphaFoldDB" id="A0A9P3LW61"/>
<feature type="compositionally biased region" description="Polar residues" evidence="1">
    <location>
        <begin position="513"/>
        <end position="525"/>
    </location>
</feature>
<comment type="caution">
    <text evidence="3">The sequence shown here is derived from an EMBL/GenBank/DDBJ whole genome shotgun (WGS) entry which is preliminary data.</text>
</comment>
<dbReference type="PROSITE" id="PS50181">
    <property type="entry name" value="FBOX"/>
    <property type="match status" value="1"/>
</dbReference>
<evidence type="ECO:0000313" key="3">
    <source>
        <dbReference type="EMBL" id="GJJ72896.1"/>
    </source>
</evidence>
<reference evidence="3" key="1">
    <citation type="submission" date="2021-11" db="EMBL/GenBank/DDBJ databases">
        <authorList>
            <person name="Herlambang A."/>
            <person name="Guo Y."/>
            <person name="Takashima Y."/>
            <person name="Nishizawa T."/>
        </authorList>
    </citation>
    <scope>NUCLEOTIDE SEQUENCE</scope>
    <source>
        <strain evidence="3">E1425</strain>
    </source>
</reference>
<name>A0A9P3LW61_9FUNG</name>
<accession>A0A9P3LW61</accession>
<dbReference type="CDD" id="cd09917">
    <property type="entry name" value="F-box_SF"/>
    <property type="match status" value="1"/>
</dbReference>
<evidence type="ECO:0000313" key="4">
    <source>
        <dbReference type="Proteomes" id="UP000827284"/>
    </source>
</evidence>
<organism evidence="3 4">
    <name type="scientific">Entomortierella parvispora</name>
    <dbReference type="NCBI Taxonomy" id="205924"/>
    <lineage>
        <taxon>Eukaryota</taxon>
        <taxon>Fungi</taxon>
        <taxon>Fungi incertae sedis</taxon>
        <taxon>Mucoromycota</taxon>
        <taxon>Mortierellomycotina</taxon>
        <taxon>Mortierellomycetes</taxon>
        <taxon>Mortierellales</taxon>
        <taxon>Mortierellaceae</taxon>
        <taxon>Entomortierella</taxon>
    </lineage>
</organism>
<sequence length="726" mass="82812">METTTGIGILHLPTEVLELVCQQLSQATLRSSARLVSKLWNVICTRYIHRTVVWTPLSVQNDQRLLEALQTRGSGQQGGEGRGGGARVAIHSLECRIQPDNLKDFFLGLEPKIPGPMTMVEKVDAWKAFLQLLLTTPYELLQDDKDDQQNSRLESQDHGKSRPCVMDKMRRLRFYCSQFTPIRAGIEQALAGSHFGSLQTLEIRIQVKVSGPQEGGLDLVSAFEEENEEAELTWGPRPYFNPKRTRLLAARAAIQKVTRQPQDPDLGRERQYRLEVLDLIRVNARQEDLERIAHTCPYLQIFRTIDFLPGLRTKSIVFKEGEAALLQRHARKSLLEKDGILQHFKASCPLLSSCEVIPKTWGLGLTYSRRLFRHSLILPHLQSVTLCSAHREMDDAREEEAYDSDEEEGFYYDRIHWPLSDESGFQTVGFLSRLTTLEIQRTSFFAFYSRLLNQLLCLTPNLLHCIAAEECFSARLLNSESDLTTTTATATATTSEQETTRWIYGPPSEEQNESSATLEDTQNDGQEPGFAVSTIQVPKVWQCRLLRTLHLRVRWNHSASALSLIGIYVKQHQLFQKLTFLQLFMTELHLGQCKRRPPEPGKEEAQAAVVVPRYRNDLETFHDLLPSLEEFKLEGQHLNGFLQASDFEFLRRRLDTEKSEDGGCEDNKNGNRVQSCRWPWLQMFVIRVAESPVSDYSAVIAGMEEIRPGVEFSIGLSPPMYFTKDQ</sequence>
<reference evidence="3" key="2">
    <citation type="journal article" date="2022" name="Microbiol. Resour. Announc.">
        <title>Whole-Genome Sequence of Entomortierella parvispora E1425, a Mucoromycotan Fungus Associated with Burkholderiaceae-Related Endosymbiotic Bacteria.</title>
        <authorList>
            <person name="Herlambang A."/>
            <person name="Guo Y."/>
            <person name="Takashima Y."/>
            <person name="Narisawa K."/>
            <person name="Ohta H."/>
            <person name="Nishizawa T."/>
        </authorList>
    </citation>
    <scope>NUCLEOTIDE SEQUENCE</scope>
    <source>
        <strain evidence="3">E1425</strain>
    </source>
</reference>
<gene>
    <name evidence="3" type="ORF">EMPS_05254</name>
</gene>
<feature type="region of interest" description="Disordered" evidence="1">
    <location>
        <begin position="488"/>
        <end position="525"/>
    </location>
</feature>
<dbReference type="EMBL" id="BQFW01000007">
    <property type="protein sequence ID" value="GJJ72896.1"/>
    <property type="molecule type" value="Genomic_DNA"/>
</dbReference>
<proteinExistence type="predicted"/>
<evidence type="ECO:0000259" key="2">
    <source>
        <dbReference type="PROSITE" id="PS50181"/>
    </source>
</evidence>